<dbReference type="RefSeq" id="XP_018266063.1">
    <property type="nucleotide sequence ID" value="XM_018403409.1"/>
</dbReference>
<dbReference type="KEGG" id="kdj:28963731"/>
<evidence type="ECO:0000313" key="3">
    <source>
        <dbReference type="EMBL" id="WWC57500.1"/>
    </source>
</evidence>
<gene>
    <name evidence="2" type="ORF">I303_00032</name>
    <name evidence="3" type="ORF">I303_100032</name>
</gene>
<proteinExistence type="predicted"/>
<dbReference type="EMBL" id="CP144530">
    <property type="protein sequence ID" value="WWC57500.1"/>
    <property type="molecule type" value="Genomic_DNA"/>
</dbReference>
<evidence type="ECO:0000313" key="2">
    <source>
        <dbReference type="EMBL" id="OBR88221.1"/>
    </source>
</evidence>
<dbReference type="VEuPathDB" id="FungiDB:I303_00032"/>
<dbReference type="GeneID" id="28963731"/>
<protein>
    <submittedName>
        <fullName evidence="2">Uncharacterized protein</fullName>
    </submittedName>
</protein>
<dbReference type="EMBL" id="KI894027">
    <property type="protein sequence ID" value="OBR88221.1"/>
    <property type="molecule type" value="Genomic_DNA"/>
</dbReference>
<evidence type="ECO:0000313" key="4">
    <source>
        <dbReference type="Proteomes" id="UP000078595"/>
    </source>
</evidence>
<name>A0A1A6ADS3_9TREE</name>
<dbReference type="AlphaFoldDB" id="A0A1A6ADS3"/>
<dbReference type="OrthoDB" id="10641249at2759"/>
<reference evidence="2" key="1">
    <citation type="submission" date="2013-07" db="EMBL/GenBank/DDBJ databases">
        <title>The Genome Sequence of Cryptococcus dejecticola CBS10117.</title>
        <authorList>
            <consortium name="The Broad Institute Genome Sequencing Platform"/>
            <person name="Cuomo C."/>
            <person name="Litvintseva A."/>
            <person name="Chen Y."/>
            <person name="Heitman J."/>
            <person name="Sun S."/>
            <person name="Springer D."/>
            <person name="Dromer F."/>
            <person name="Young S.K."/>
            <person name="Zeng Q."/>
            <person name="Gargeya S."/>
            <person name="Fitzgerald M."/>
            <person name="Abouelleil A."/>
            <person name="Alvarado L."/>
            <person name="Berlin A.M."/>
            <person name="Chapman S.B."/>
            <person name="Dewar J."/>
            <person name="Goldberg J."/>
            <person name="Griggs A."/>
            <person name="Gujja S."/>
            <person name="Hansen M."/>
            <person name="Howarth C."/>
            <person name="Imamovic A."/>
            <person name="Larimer J."/>
            <person name="McCowan C."/>
            <person name="Murphy C."/>
            <person name="Pearson M."/>
            <person name="Priest M."/>
            <person name="Roberts A."/>
            <person name="Saif S."/>
            <person name="Shea T."/>
            <person name="Sykes S."/>
            <person name="Wortman J."/>
            <person name="Nusbaum C."/>
            <person name="Birren B."/>
        </authorList>
    </citation>
    <scope>NUCLEOTIDE SEQUENCE [LARGE SCALE GENOMIC DNA]</scope>
    <source>
        <strain evidence="2">CBS 10117</strain>
    </source>
</reference>
<evidence type="ECO:0000256" key="1">
    <source>
        <dbReference type="SAM" id="MobiDB-lite"/>
    </source>
</evidence>
<sequence>MSSYTIASGNGSASEWRIVRDNGPFILQYLTPSVSSSREGDGHLSLRTVEYHEKEGINLFTGAEIHQVTFTGLDPPWETVQCEYETDSGIPPIHFGSTADHPSIGAREVLAWMRSKRKEDYVGSTTLTLDPPEKEINASSSGSGITLKLKFIDSDLNLNMNPSQSHKTAFTSSSTTSRDEIHTDEPHIHPQSPRVMISHKSPDEERLTYGLFTYQDLQYLSKSDIRLDTQVHTGTGTGIGIPSRSRDKLFWSKVLDEVGPTLLSLESDRLSTKNRIQR</sequence>
<reference evidence="3" key="3">
    <citation type="submission" date="2024-02" db="EMBL/GenBank/DDBJ databases">
        <title>Comparative genomics of Cryptococcus and Kwoniella reveals pathogenesis evolution and contrasting modes of karyotype evolution via chromosome fusion or intercentromeric recombination.</title>
        <authorList>
            <person name="Coelho M.A."/>
            <person name="David-Palma M."/>
            <person name="Shea T."/>
            <person name="Bowers K."/>
            <person name="McGinley-Smith S."/>
            <person name="Mohammad A.W."/>
            <person name="Gnirke A."/>
            <person name="Yurkov A.M."/>
            <person name="Nowrousian M."/>
            <person name="Sun S."/>
            <person name="Cuomo C.A."/>
            <person name="Heitman J."/>
        </authorList>
    </citation>
    <scope>NUCLEOTIDE SEQUENCE</scope>
    <source>
        <strain evidence="3">CBS 10117</strain>
    </source>
</reference>
<reference evidence="3" key="2">
    <citation type="submission" date="2013-07" db="EMBL/GenBank/DDBJ databases">
        <authorList>
            <consortium name="The Broad Institute Genome Sequencing Platform"/>
            <person name="Cuomo C."/>
            <person name="Litvintseva A."/>
            <person name="Chen Y."/>
            <person name="Heitman J."/>
            <person name="Sun S."/>
            <person name="Springer D."/>
            <person name="Dromer F."/>
            <person name="Young S.K."/>
            <person name="Zeng Q."/>
            <person name="Gargeya S."/>
            <person name="Fitzgerald M."/>
            <person name="Abouelleil A."/>
            <person name="Alvarado L."/>
            <person name="Berlin A.M."/>
            <person name="Chapman S.B."/>
            <person name="Dewar J."/>
            <person name="Goldberg J."/>
            <person name="Griggs A."/>
            <person name="Gujja S."/>
            <person name="Hansen M."/>
            <person name="Howarth C."/>
            <person name="Imamovic A."/>
            <person name="Larimer J."/>
            <person name="McCowan C."/>
            <person name="Murphy C."/>
            <person name="Pearson M."/>
            <person name="Priest M."/>
            <person name="Roberts A."/>
            <person name="Saif S."/>
            <person name="Shea T."/>
            <person name="Sykes S."/>
            <person name="Wortman J."/>
            <person name="Nusbaum C."/>
            <person name="Birren B."/>
        </authorList>
    </citation>
    <scope>NUCLEOTIDE SEQUENCE</scope>
    <source>
        <strain evidence="3">CBS 10117</strain>
    </source>
</reference>
<dbReference type="Proteomes" id="UP000078595">
    <property type="component" value="Chromosome 1"/>
</dbReference>
<organism evidence="2">
    <name type="scientific">Kwoniella dejecticola CBS 10117</name>
    <dbReference type="NCBI Taxonomy" id="1296121"/>
    <lineage>
        <taxon>Eukaryota</taxon>
        <taxon>Fungi</taxon>
        <taxon>Dikarya</taxon>
        <taxon>Basidiomycota</taxon>
        <taxon>Agaricomycotina</taxon>
        <taxon>Tremellomycetes</taxon>
        <taxon>Tremellales</taxon>
        <taxon>Cryptococcaceae</taxon>
        <taxon>Kwoniella</taxon>
    </lineage>
</organism>
<keyword evidence="4" id="KW-1185">Reference proteome</keyword>
<accession>A0A1A6ADS3</accession>
<feature type="compositionally biased region" description="Polar residues" evidence="1">
    <location>
        <begin position="162"/>
        <end position="176"/>
    </location>
</feature>
<feature type="compositionally biased region" description="Basic and acidic residues" evidence="1">
    <location>
        <begin position="177"/>
        <end position="188"/>
    </location>
</feature>
<feature type="region of interest" description="Disordered" evidence="1">
    <location>
        <begin position="162"/>
        <end position="192"/>
    </location>
</feature>